<evidence type="ECO:0000256" key="4">
    <source>
        <dbReference type="ARBA" id="ARBA00022723"/>
    </source>
</evidence>
<dbReference type="SUPFAM" id="SSF102114">
    <property type="entry name" value="Radical SAM enzymes"/>
    <property type="match status" value="1"/>
</dbReference>
<dbReference type="PROSITE" id="PS51918">
    <property type="entry name" value="RADICAL_SAM"/>
    <property type="match status" value="1"/>
</dbReference>
<dbReference type="Proteomes" id="UP000065807">
    <property type="component" value="Chromosome"/>
</dbReference>
<evidence type="ECO:0000256" key="5">
    <source>
        <dbReference type="ARBA" id="ARBA00023004"/>
    </source>
</evidence>
<dbReference type="Gene3D" id="3.20.20.70">
    <property type="entry name" value="Aldolase class I"/>
    <property type="match status" value="1"/>
</dbReference>
<keyword evidence="6" id="KW-0411">Iron-sulfur</keyword>
<accession>A0A0K2SFW8</accession>
<dbReference type="InterPro" id="IPR050377">
    <property type="entry name" value="Radical_SAM_PqqE_MftC-like"/>
</dbReference>
<dbReference type="AlphaFoldDB" id="A0A0K2SFW8"/>
<dbReference type="GO" id="GO:0046872">
    <property type="term" value="F:metal ion binding"/>
    <property type="evidence" value="ECO:0007669"/>
    <property type="project" value="UniProtKB-KW"/>
</dbReference>
<dbReference type="PANTHER" id="PTHR11228">
    <property type="entry name" value="RADICAL SAM DOMAIN PROTEIN"/>
    <property type="match status" value="1"/>
</dbReference>
<evidence type="ECO:0000313" key="9">
    <source>
        <dbReference type="Proteomes" id="UP000065807"/>
    </source>
</evidence>
<dbReference type="Pfam" id="PF04055">
    <property type="entry name" value="Radical_SAM"/>
    <property type="match status" value="1"/>
</dbReference>
<dbReference type="InterPro" id="IPR006638">
    <property type="entry name" value="Elp3/MiaA/NifB-like_rSAM"/>
</dbReference>
<evidence type="ECO:0000256" key="3">
    <source>
        <dbReference type="ARBA" id="ARBA00022691"/>
    </source>
</evidence>
<dbReference type="KEGG" id="lpil:LIP_0128"/>
<keyword evidence="3" id="KW-0949">S-adenosyl-L-methionine</keyword>
<evidence type="ECO:0000256" key="1">
    <source>
        <dbReference type="ARBA" id="ARBA00001966"/>
    </source>
</evidence>
<dbReference type="InterPro" id="IPR058240">
    <property type="entry name" value="rSAM_sf"/>
</dbReference>
<proteinExistence type="predicted"/>
<evidence type="ECO:0000313" key="8">
    <source>
        <dbReference type="EMBL" id="BAS25985.1"/>
    </source>
</evidence>
<dbReference type="InterPro" id="IPR007197">
    <property type="entry name" value="rSAM"/>
</dbReference>
<dbReference type="PATRIC" id="fig|1555112.3.peg.131"/>
<dbReference type="CDD" id="cd01335">
    <property type="entry name" value="Radical_SAM"/>
    <property type="match status" value="1"/>
</dbReference>
<dbReference type="GO" id="GO:0003824">
    <property type="term" value="F:catalytic activity"/>
    <property type="evidence" value="ECO:0007669"/>
    <property type="project" value="InterPro"/>
</dbReference>
<dbReference type="GO" id="GO:0051539">
    <property type="term" value="F:4 iron, 4 sulfur cluster binding"/>
    <property type="evidence" value="ECO:0007669"/>
    <property type="project" value="UniProtKB-KW"/>
</dbReference>
<dbReference type="SMART" id="SM00729">
    <property type="entry name" value="Elp3"/>
    <property type="match status" value="1"/>
</dbReference>
<dbReference type="InterPro" id="IPR017200">
    <property type="entry name" value="PqqE-like"/>
</dbReference>
<dbReference type="CDD" id="cd21123">
    <property type="entry name" value="SPASM_MftC-like"/>
    <property type="match status" value="1"/>
</dbReference>
<name>A0A0K2SFW8_LIMPI</name>
<gene>
    <name evidence="8" type="ORF">LIP_0128</name>
</gene>
<dbReference type="PANTHER" id="PTHR11228:SF34">
    <property type="entry name" value="TUNGSTEN-CONTAINING ALDEHYDE FERREDOXIN OXIDOREDUCTASE COFACTOR MODIFYING PROTEIN"/>
    <property type="match status" value="1"/>
</dbReference>
<dbReference type="SFLD" id="SFLDG01386">
    <property type="entry name" value="main_SPASM_domain-containing"/>
    <property type="match status" value="1"/>
</dbReference>
<dbReference type="InterPro" id="IPR013785">
    <property type="entry name" value="Aldolase_TIM"/>
</dbReference>
<dbReference type="RefSeq" id="WP_068132957.1">
    <property type="nucleotide sequence ID" value="NZ_AP014924.1"/>
</dbReference>
<evidence type="ECO:0000259" key="7">
    <source>
        <dbReference type="PROSITE" id="PS51918"/>
    </source>
</evidence>
<dbReference type="PIRSF" id="PIRSF037420">
    <property type="entry name" value="PQQ_syn_pqqE"/>
    <property type="match status" value="1"/>
</dbReference>
<organism evidence="8 9">
    <name type="scientific">Limnochorda pilosa</name>
    <dbReference type="NCBI Taxonomy" id="1555112"/>
    <lineage>
        <taxon>Bacteria</taxon>
        <taxon>Bacillati</taxon>
        <taxon>Bacillota</taxon>
        <taxon>Limnochordia</taxon>
        <taxon>Limnochordales</taxon>
        <taxon>Limnochordaceae</taxon>
        <taxon>Limnochorda</taxon>
    </lineage>
</organism>
<dbReference type="SFLD" id="SFLDG01067">
    <property type="entry name" value="SPASM/twitch_domain_containing"/>
    <property type="match status" value="1"/>
</dbReference>
<dbReference type="EMBL" id="AP014924">
    <property type="protein sequence ID" value="BAS25985.1"/>
    <property type="molecule type" value="Genomic_DNA"/>
</dbReference>
<comment type="cofactor">
    <cofactor evidence="1">
        <name>[4Fe-4S] cluster</name>
        <dbReference type="ChEBI" id="CHEBI:49883"/>
    </cofactor>
</comment>
<evidence type="ECO:0000256" key="6">
    <source>
        <dbReference type="ARBA" id="ARBA00023014"/>
    </source>
</evidence>
<keyword evidence="5" id="KW-0408">Iron</keyword>
<sequence>MPQAEATGGHPGRPAWDLGTRPVIVIWEVTHACALACVHCRAAADPHRHPEELTTQEGYALIDSVARLNPAIFVLSGGDPLMREDLFDLIAYARTRGLRVAAAPTGSARATPEAMQRFREAGVNTLSFSLDGPDAVIHDSFRRVRGTFDRTVKAIEAARELGIPFQINTTVTRATRPHLDRLREQVQILGAVQWDLFILVPTGRGESLEPLSPPEYEAFLGWLAGVAEGAPFRVKTTEGPQFRRMQAVLRGEPPERLRPGVNAGKGYVFVSNRGKVFPSGFLPLEVGDVRATPLDRIYRENPVLHQLRDASLLKGRCGQCPFDQVCGGSRSRAYAATGDYLAEDPLCGFDPAQVRTA</sequence>
<reference evidence="9" key="1">
    <citation type="submission" date="2015-07" db="EMBL/GenBank/DDBJ databases">
        <title>Complete genome sequence and phylogenetic analysis of Limnochorda pilosa.</title>
        <authorList>
            <person name="Watanabe M."/>
            <person name="Kojima H."/>
            <person name="Fukui M."/>
        </authorList>
    </citation>
    <scope>NUCLEOTIDE SEQUENCE [LARGE SCALE GENOMIC DNA]</scope>
    <source>
        <strain evidence="9">HC45</strain>
    </source>
</reference>
<keyword evidence="4" id="KW-0479">Metal-binding</keyword>
<dbReference type="STRING" id="1555112.LIP_0128"/>
<evidence type="ECO:0000256" key="2">
    <source>
        <dbReference type="ARBA" id="ARBA00022485"/>
    </source>
</evidence>
<dbReference type="SFLD" id="SFLDS00029">
    <property type="entry name" value="Radical_SAM"/>
    <property type="match status" value="1"/>
</dbReference>
<keyword evidence="9" id="KW-1185">Reference proteome</keyword>
<keyword evidence="2" id="KW-0004">4Fe-4S</keyword>
<protein>
    <submittedName>
        <fullName evidence="8">Fe-S oxidoreductase</fullName>
    </submittedName>
</protein>
<reference evidence="9" key="2">
    <citation type="journal article" date="2016" name="Int. J. Syst. Evol. Microbiol.">
        <title>Complete genome sequence and cell structure of Limnochorda pilosa, a Gram-negative spore-former within the phylum Firmicutes.</title>
        <authorList>
            <person name="Watanabe M."/>
            <person name="Kojima H."/>
            <person name="Fukui M."/>
        </authorList>
    </citation>
    <scope>NUCLEOTIDE SEQUENCE [LARGE SCALE GENOMIC DNA]</scope>
    <source>
        <strain evidence="9">HC45</strain>
    </source>
</reference>
<feature type="domain" description="Radical SAM core" evidence="7">
    <location>
        <begin position="19"/>
        <end position="255"/>
    </location>
</feature>